<dbReference type="EMBL" id="CP061800">
    <property type="protein sequence ID" value="QTA90782.1"/>
    <property type="molecule type" value="Genomic_DNA"/>
</dbReference>
<reference evidence="1" key="1">
    <citation type="journal article" date="2021" name="Microb. Physiol.">
        <title>Proteogenomic Insights into the Physiology of Marine, Sulfate-Reducing, Filamentous Desulfonema limicola and Desulfonema magnum.</title>
        <authorList>
            <person name="Schnaars V."/>
            <person name="Wohlbrand L."/>
            <person name="Scheve S."/>
            <person name="Hinrichs C."/>
            <person name="Reinhardt R."/>
            <person name="Rabus R."/>
        </authorList>
    </citation>
    <scope>NUCLEOTIDE SEQUENCE</scope>
    <source>
        <strain evidence="1">4be13</strain>
    </source>
</reference>
<keyword evidence="2" id="KW-1185">Reference proteome</keyword>
<evidence type="ECO:0000313" key="2">
    <source>
        <dbReference type="Proteomes" id="UP000663722"/>
    </source>
</evidence>
<dbReference type="KEGG" id="dmm:dnm_068430"/>
<evidence type="ECO:0008006" key="3">
    <source>
        <dbReference type="Google" id="ProtNLM"/>
    </source>
</evidence>
<sequence>MKPNPKTHDSLFKWLIASFTREFFAHYFPDIGIGKWEFIDKEFVKKYERLKESIRGDLFLIMETEIDGELREIVIQIEHQSKKEDVSRRVFEYACYAWLLRQKPIWSIVIYTDDAVWRKPVPDAFWYGFDAINGKQTHHFDVIKVKAEKSGDLIKKHSLLCKLLALKANDRGTDPEHLIREIYRAASEMKDILTNDQHLLVERWVDAYKKVPKQTSNRIKKEVSMEFIATTITEHIQHESKIEGKIEGKIEMLENMYIKKMLSKEQFEEMVAPLRKELAALVKKNQENETEH</sequence>
<dbReference type="RefSeq" id="WP_207678823.1">
    <property type="nucleotide sequence ID" value="NZ_CP061800.1"/>
</dbReference>
<gene>
    <name evidence="1" type="ORF">dnm_068430</name>
</gene>
<accession>A0A975BSS1</accession>
<organism evidence="1 2">
    <name type="scientific">Desulfonema magnum</name>
    <dbReference type="NCBI Taxonomy" id="45655"/>
    <lineage>
        <taxon>Bacteria</taxon>
        <taxon>Pseudomonadati</taxon>
        <taxon>Thermodesulfobacteriota</taxon>
        <taxon>Desulfobacteria</taxon>
        <taxon>Desulfobacterales</taxon>
        <taxon>Desulfococcaceae</taxon>
        <taxon>Desulfonema</taxon>
    </lineage>
</organism>
<evidence type="ECO:0000313" key="1">
    <source>
        <dbReference type="EMBL" id="QTA90782.1"/>
    </source>
</evidence>
<proteinExistence type="predicted"/>
<name>A0A975BSS1_9BACT</name>
<dbReference type="AlphaFoldDB" id="A0A975BSS1"/>
<protein>
    <recommendedName>
        <fullName evidence="3">Transposase (putative) YhgA-like domain-containing protein</fullName>
    </recommendedName>
</protein>
<dbReference type="Proteomes" id="UP000663722">
    <property type="component" value="Chromosome"/>
</dbReference>